<evidence type="ECO:0000256" key="4">
    <source>
        <dbReference type="ARBA" id="ARBA00022801"/>
    </source>
</evidence>
<comment type="pathway">
    <text evidence="1 10">Amino-acid biosynthesis; L-histidine biosynthesis; L-histidine from 5-phospho-alpha-D-ribose 1-diphosphate: step 5/9.</text>
</comment>
<feature type="domain" description="Glutamine amidotransferase" evidence="12">
    <location>
        <begin position="5"/>
        <end position="207"/>
    </location>
</feature>
<comment type="catalytic activity">
    <reaction evidence="9 10">
        <text>L-glutamine + H2O = L-glutamate + NH4(+)</text>
        <dbReference type="Rhea" id="RHEA:15889"/>
        <dbReference type="ChEBI" id="CHEBI:15377"/>
        <dbReference type="ChEBI" id="CHEBI:28938"/>
        <dbReference type="ChEBI" id="CHEBI:29985"/>
        <dbReference type="ChEBI" id="CHEBI:58359"/>
        <dbReference type="EC" id="3.5.1.2"/>
    </reaction>
</comment>
<keyword evidence="7 10" id="KW-0456">Lyase</keyword>
<dbReference type="AlphaFoldDB" id="A0AAE4QKD5"/>
<keyword evidence="3 10" id="KW-0028">Amino-acid biosynthesis</keyword>
<evidence type="ECO:0000256" key="7">
    <source>
        <dbReference type="ARBA" id="ARBA00023239"/>
    </source>
</evidence>
<feature type="active site" evidence="10 11">
    <location>
        <position position="193"/>
    </location>
</feature>
<dbReference type="EC" id="3.5.1.2" evidence="10"/>
<keyword evidence="10" id="KW-0963">Cytoplasm</keyword>
<dbReference type="PIRSF" id="PIRSF000495">
    <property type="entry name" value="Amidotransf_hisH"/>
    <property type="match status" value="1"/>
</dbReference>
<organism evidence="13 14">
    <name type="scientific">Leptospira ellisii</name>
    <dbReference type="NCBI Taxonomy" id="2023197"/>
    <lineage>
        <taxon>Bacteria</taxon>
        <taxon>Pseudomonadati</taxon>
        <taxon>Spirochaetota</taxon>
        <taxon>Spirochaetia</taxon>
        <taxon>Leptospirales</taxon>
        <taxon>Leptospiraceae</taxon>
        <taxon>Leptospira</taxon>
    </lineage>
</organism>
<protein>
    <recommendedName>
        <fullName evidence="10">Imidazole glycerol phosphate synthase subunit HisH</fullName>
        <ecNumber evidence="10">4.3.2.10</ecNumber>
    </recommendedName>
    <alternativeName>
        <fullName evidence="10">IGP synthase glutaminase subunit</fullName>
        <ecNumber evidence="10">3.5.1.2</ecNumber>
    </alternativeName>
    <alternativeName>
        <fullName evidence="10">IGP synthase subunit HisH</fullName>
    </alternativeName>
    <alternativeName>
        <fullName evidence="10">ImGP synthase subunit HisH</fullName>
        <shortName evidence="10">IGPS subunit HisH</shortName>
    </alternativeName>
</protein>
<sequence>MIAILDYGMGNIHSCIKAVSLYTKDYIFTSDRAAIENSKALILPGDGHFDKAMENLNATGLRDTIDKHVQDGKPLFGICIGFQILFESSEEIAQGTRKEQIDGLGYIKGKIRKFHGKDFKVPHIGWNRLQIRKKDKSVLLKGIPDQSFFYFIHSYRPTDAEGNAITGLCDYYQERFPAVVEKNNIFGTQFHPEKSHTHGLKLLENFIQSV</sequence>
<evidence type="ECO:0000256" key="10">
    <source>
        <dbReference type="HAMAP-Rule" id="MF_00278"/>
    </source>
</evidence>
<keyword evidence="5 10" id="KW-0315">Glutamine amidotransferase</keyword>
<dbReference type="RefSeq" id="WP_100745644.1">
    <property type="nucleotide sequence ID" value="NZ_NPEF02000001.1"/>
</dbReference>
<dbReference type="NCBIfam" id="TIGR01855">
    <property type="entry name" value="IMP_synth_hisH"/>
    <property type="match status" value="1"/>
</dbReference>
<reference evidence="13 14" key="1">
    <citation type="journal article" date="2018" name="Microb. Genom.">
        <title>Deciphering the unexplored Leptospira diversity from soils uncovers genomic evolution to virulence.</title>
        <authorList>
            <person name="Thibeaux R."/>
            <person name="Iraola G."/>
            <person name="Ferres I."/>
            <person name="Bierque E."/>
            <person name="Girault D."/>
            <person name="Soupe-Gilbert M.E."/>
            <person name="Picardeau M."/>
            <person name="Goarant C."/>
        </authorList>
    </citation>
    <scope>NUCLEOTIDE SEQUENCE [LARGE SCALE GENOMIC DNA]</scope>
    <source>
        <strain evidence="13 14">ATI7-C-A5</strain>
    </source>
</reference>
<dbReference type="EC" id="4.3.2.10" evidence="10"/>
<comment type="function">
    <text evidence="10">IGPS catalyzes the conversion of PRFAR and glutamine to IGP, AICAR and glutamate. The HisH subunit catalyzes the hydrolysis of glutamine to glutamate and ammonia as part of the synthesis of IGP and AICAR. The resulting ammonia molecule is channeled to the active site of HisF.</text>
</comment>
<feature type="active site" description="Nucleophile" evidence="10 11">
    <location>
        <position position="79"/>
    </location>
</feature>
<comment type="catalytic activity">
    <reaction evidence="8 10">
        <text>5-[(5-phospho-1-deoxy-D-ribulos-1-ylimino)methylamino]-1-(5-phospho-beta-D-ribosyl)imidazole-4-carboxamide + L-glutamine = D-erythro-1-(imidazol-4-yl)glycerol 3-phosphate + 5-amino-1-(5-phospho-beta-D-ribosyl)imidazole-4-carboxamide + L-glutamate + H(+)</text>
        <dbReference type="Rhea" id="RHEA:24793"/>
        <dbReference type="ChEBI" id="CHEBI:15378"/>
        <dbReference type="ChEBI" id="CHEBI:29985"/>
        <dbReference type="ChEBI" id="CHEBI:58278"/>
        <dbReference type="ChEBI" id="CHEBI:58359"/>
        <dbReference type="ChEBI" id="CHEBI:58475"/>
        <dbReference type="ChEBI" id="CHEBI:58525"/>
        <dbReference type="EC" id="4.3.2.10"/>
    </reaction>
</comment>
<evidence type="ECO:0000256" key="9">
    <source>
        <dbReference type="ARBA" id="ARBA00049534"/>
    </source>
</evidence>
<keyword evidence="14" id="KW-1185">Reference proteome</keyword>
<dbReference type="PROSITE" id="PS51273">
    <property type="entry name" value="GATASE_TYPE_1"/>
    <property type="match status" value="1"/>
</dbReference>
<evidence type="ECO:0000256" key="3">
    <source>
        <dbReference type="ARBA" id="ARBA00022605"/>
    </source>
</evidence>
<dbReference type="SUPFAM" id="SSF52317">
    <property type="entry name" value="Class I glutamine amidotransferase-like"/>
    <property type="match status" value="1"/>
</dbReference>
<evidence type="ECO:0000256" key="6">
    <source>
        <dbReference type="ARBA" id="ARBA00023102"/>
    </source>
</evidence>
<dbReference type="EMBL" id="NPEF02000001">
    <property type="protein sequence ID" value="MDV6234121.1"/>
    <property type="molecule type" value="Genomic_DNA"/>
</dbReference>
<dbReference type="InterPro" id="IPR029062">
    <property type="entry name" value="Class_I_gatase-like"/>
</dbReference>
<keyword evidence="6 10" id="KW-0368">Histidine biosynthesis</keyword>
<dbReference type="GO" id="GO:0004359">
    <property type="term" value="F:glutaminase activity"/>
    <property type="evidence" value="ECO:0007669"/>
    <property type="project" value="UniProtKB-EC"/>
</dbReference>
<dbReference type="InterPro" id="IPR010139">
    <property type="entry name" value="Imidazole-glycPsynth_HisH"/>
</dbReference>
<dbReference type="PANTHER" id="PTHR42701:SF1">
    <property type="entry name" value="IMIDAZOLE GLYCEROL PHOSPHATE SYNTHASE SUBUNIT HISH"/>
    <property type="match status" value="1"/>
</dbReference>
<comment type="subunit">
    <text evidence="2 10">Heterodimer of HisH and HisF.</text>
</comment>
<feature type="active site" evidence="10 11">
    <location>
        <position position="191"/>
    </location>
</feature>
<proteinExistence type="inferred from homology"/>
<evidence type="ECO:0000313" key="13">
    <source>
        <dbReference type="EMBL" id="MDV6234121.1"/>
    </source>
</evidence>
<dbReference type="Gene3D" id="3.40.50.880">
    <property type="match status" value="1"/>
</dbReference>
<evidence type="ECO:0000256" key="2">
    <source>
        <dbReference type="ARBA" id="ARBA00011152"/>
    </source>
</evidence>
<dbReference type="CDD" id="cd01748">
    <property type="entry name" value="GATase1_IGP_Synthase"/>
    <property type="match status" value="1"/>
</dbReference>
<comment type="caution">
    <text evidence="13">The sequence shown here is derived from an EMBL/GenBank/DDBJ whole genome shotgun (WGS) entry which is preliminary data.</text>
</comment>
<dbReference type="Proteomes" id="UP000232122">
    <property type="component" value="Unassembled WGS sequence"/>
</dbReference>
<dbReference type="GO" id="GO:0016829">
    <property type="term" value="F:lyase activity"/>
    <property type="evidence" value="ECO:0007669"/>
    <property type="project" value="UniProtKB-KW"/>
</dbReference>
<dbReference type="GO" id="GO:0005737">
    <property type="term" value="C:cytoplasm"/>
    <property type="evidence" value="ECO:0007669"/>
    <property type="project" value="UniProtKB-SubCell"/>
</dbReference>
<dbReference type="PANTHER" id="PTHR42701">
    <property type="entry name" value="IMIDAZOLE GLYCEROL PHOSPHATE SYNTHASE SUBUNIT HISH"/>
    <property type="match status" value="1"/>
</dbReference>
<dbReference type="NCBIfam" id="NF010608">
    <property type="entry name" value="PRK14004.1"/>
    <property type="match status" value="1"/>
</dbReference>
<evidence type="ECO:0000259" key="12">
    <source>
        <dbReference type="Pfam" id="PF00117"/>
    </source>
</evidence>
<evidence type="ECO:0000256" key="8">
    <source>
        <dbReference type="ARBA" id="ARBA00047838"/>
    </source>
</evidence>
<dbReference type="Pfam" id="PF00117">
    <property type="entry name" value="GATase"/>
    <property type="match status" value="1"/>
</dbReference>
<evidence type="ECO:0000256" key="11">
    <source>
        <dbReference type="PIRSR" id="PIRSR000495-1"/>
    </source>
</evidence>
<keyword evidence="4 10" id="KW-0378">Hydrolase</keyword>
<dbReference type="GO" id="GO:0000105">
    <property type="term" value="P:L-histidine biosynthetic process"/>
    <property type="evidence" value="ECO:0007669"/>
    <property type="project" value="UniProtKB-UniRule"/>
</dbReference>
<evidence type="ECO:0000313" key="14">
    <source>
        <dbReference type="Proteomes" id="UP000232122"/>
    </source>
</evidence>
<name>A0AAE4QKD5_9LEPT</name>
<evidence type="ECO:0000256" key="5">
    <source>
        <dbReference type="ARBA" id="ARBA00022962"/>
    </source>
</evidence>
<gene>
    <name evidence="10 13" type="primary">hisH</name>
    <name evidence="13" type="ORF">CH379_000550</name>
</gene>
<dbReference type="GO" id="GO:0000107">
    <property type="term" value="F:imidazoleglycerol-phosphate synthase activity"/>
    <property type="evidence" value="ECO:0007669"/>
    <property type="project" value="UniProtKB-UniRule"/>
</dbReference>
<evidence type="ECO:0000256" key="1">
    <source>
        <dbReference type="ARBA" id="ARBA00005091"/>
    </source>
</evidence>
<comment type="subcellular location">
    <subcellularLocation>
        <location evidence="10">Cytoplasm</location>
    </subcellularLocation>
</comment>
<dbReference type="InterPro" id="IPR017926">
    <property type="entry name" value="GATASE"/>
</dbReference>
<dbReference type="HAMAP" id="MF_00278">
    <property type="entry name" value="HisH"/>
    <property type="match status" value="1"/>
</dbReference>
<accession>A0AAE4QKD5</accession>